<protein>
    <recommendedName>
        <fullName evidence="5">Secreted protein</fullName>
    </recommendedName>
</protein>
<feature type="region of interest" description="Disordered" evidence="1">
    <location>
        <begin position="33"/>
        <end position="69"/>
    </location>
</feature>
<accession>A0A9W9DUB6</accession>
<organism evidence="3 4">
    <name type="scientific">Lentinula lateritia</name>
    <dbReference type="NCBI Taxonomy" id="40482"/>
    <lineage>
        <taxon>Eukaryota</taxon>
        <taxon>Fungi</taxon>
        <taxon>Dikarya</taxon>
        <taxon>Basidiomycota</taxon>
        <taxon>Agaricomycotina</taxon>
        <taxon>Agaricomycetes</taxon>
        <taxon>Agaricomycetidae</taxon>
        <taxon>Agaricales</taxon>
        <taxon>Marasmiineae</taxon>
        <taxon>Omphalotaceae</taxon>
        <taxon>Lentinula</taxon>
    </lineage>
</organism>
<feature type="signal peptide" evidence="2">
    <location>
        <begin position="1"/>
        <end position="24"/>
    </location>
</feature>
<feature type="compositionally biased region" description="Polar residues" evidence="1">
    <location>
        <begin position="35"/>
        <end position="45"/>
    </location>
</feature>
<dbReference type="Proteomes" id="UP001150238">
    <property type="component" value="Unassembled WGS sequence"/>
</dbReference>
<gene>
    <name evidence="3" type="ORF">C8J55DRAFT_558887</name>
</gene>
<sequence>MRLVPAVLVVLALGVSSLLSVVSALPAVAPLPATDSESSVHSTARFSPPTHRRAVPVTPAPPSFSGTTRKSNPGKYYITFVPGIDESPNNRRVPFFHGDHFTASRMRGQVETFLNQKFSIPQGQITWMNSYAMDDDPGHVRFRMRYEHGGPNPTFIIGIVEAGTTGAGADSGPVGSQNTAIVRGVYSNTLTETAGDFDQLMETFRQEYTQR</sequence>
<reference evidence="3" key="1">
    <citation type="submission" date="2022-08" db="EMBL/GenBank/DDBJ databases">
        <authorList>
            <consortium name="DOE Joint Genome Institute"/>
            <person name="Min B."/>
            <person name="Riley R."/>
            <person name="Sierra-Patev S."/>
            <person name="Naranjo-Ortiz M."/>
            <person name="Looney B."/>
            <person name="Konkel Z."/>
            <person name="Slot J.C."/>
            <person name="Sakamoto Y."/>
            <person name="Steenwyk J.L."/>
            <person name="Rokas A."/>
            <person name="Carro J."/>
            <person name="Camarero S."/>
            <person name="Ferreira P."/>
            <person name="Molpeceres G."/>
            <person name="Ruiz-Duenas F.J."/>
            <person name="Serrano A."/>
            <person name="Henrissat B."/>
            <person name="Drula E."/>
            <person name="Hughes K.W."/>
            <person name="Mata J.L."/>
            <person name="Ishikawa N.K."/>
            <person name="Vargas-Isla R."/>
            <person name="Ushijima S."/>
            <person name="Smith C.A."/>
            <person name="Ahrendt S."/>
            <person name="Andreopoulos W."/>
            <person name="He G."/>
            <person name="Labutti K."/>
            <person name="Lipzen A."/>
            <person name="Ng V."/>
            <person name="Sandor L."/>
            <person name="Barry K."/>
            <person name="Martinez A.T."/>
            <person name="Xiao Y."/>
            <person name="Gibbons J.G."/>
            <person name="Terashima K."/>
            <person name="Hibbett D.S."/>
            <person name="Grigoriev I.V."/>
        </authorList>
    </citation>
    <scope>NUCLEOTIDE SEQUENCE</scope>
    <source>
        <strain evidence="3">Sp2 HRB7682 ss15</strain>
    </source>
</reference>
<feature type="chain" id="PRO_5040862496" description="Secreted protein" evidence="2">
    <location>
        <begin position="25"/>
        <end position="211"/>
    </location>
</feature>
<keyword evidence="2" id="KW-0732">Signal</keyword>
<dbReference type="AlphaFoldDB" id="A0A9W9DUB6"/>
<evidence type="ECO:0000256" key="1">
    <source>
        <dbReference type="SAM" id="MobiDB-lite"/>
    </source>
</evidence>
<reference evidence="3" key="2">
    <citation type="journal article" date="2023" name="Proc. Natl. Acad. Sci. U.S.A.">
        <title>A global phylogenomic analysis of the shiitake genus Lentinula.</title>
        <authorList>
            <person name="Sierra-Patev S."/>
            <person name="Min B."/>
            <person name="Naranjo-Ortiz M."/>
            <person name="Looney B."/>
            <person name="Konkel Z."/>
            <person name="Slot J.C."/>
            <person name="Sakamoto Y."/>
            <person name="Steenwyk J.L."/>
            <person name="Rokas A."/>
            <person name="Carro J."/>
            <person name="Camarero S."/>
            <person name="Ferreira P."/>
            <person name="Molpeceres G."/>
            <person name="Ruiz-Duenas F.J."/>
            <person name="Serrano A."/>
            <person name="Henrissat B."/>
            <person name="Drula E."/>
            <person name="Hughes K.W."/>
            <person name="Mata J.L."/>
            <person name="Ishikawa N.K."/>
            <person name="Vargas-Isla R."/>
            <person name="Ushijima S."/>
            <person name="Smith C.A."/>
            <person name="Donoghue J."/>
            <person name="Ahrendt S."/>
            <person name="Andreopoulos W."/>
            <person name="He G."/>
            <person name="LaButti K."/>
            <person name="Lipzen A."/>
            <person name="Ng V."/>
            <person name="Riley R."/>
            <person name="Sandor L."/>
            <person name="Barry K."/>
            <person name="Martinez A.T."/>
            <person name="Xiao Y."/>
            <person name="Gibbons J.G."/>
            <person name="Terashima K."/>
            <person name="Grigoriev I.V."/>
            <person name="Hibbett D."/>
        </authorList>
    </citation>
    <scope>NUCLEOTIDE SEQUENCE</scope>
    <source>
        <strain evidence="3">Sp2 HRB7682 ss15</strain>
    </source>
</reference>
<evidence type="ECO:0000256" key="2">
    <source>
        <dbReference type="SAM" id="SignalP"/>
    </source>
</evidence>
<evidence type="ECO:0008006" key="5">
    <source>
        <dbReference type="Google" id="ProtNLM"/>
    </source>
</evidence>
<comment type="caution">
    <text evidence="3">The sequence shown here is derived from an EMBL/GenBank/DDBJ whole genome shotgun (WGS) entry which is preliminary data.</text>
</comment>
<evidence type="ECO:0000313" key="4">
    <source>
        <dbReference type="Proteomes" id="UP001150238"/>
    </source>
</evidence>
<dbReference type="EMBL" id="JANVFS010000011">
    <property type="protein sequence ID" value="KAJ4484711.1"/>
    <property type="molecule type" value="Genomic_DNA"/>
</dbReference>
<name>A0A9W9DUB6_9AGAR</name>
<proteinExistence type="predicted"/>
<evidence type="ECO:0000313" key="3">
    <source>
        <dbReference type="EMBL" id="KAJ4484711.1"/>
    </source>
</evidence>